<evidence type="ECO:0000313" key="1">
    <source>
        <dbReference type="EMBL" id="KAJ9048813.1"/>
    </source>
</evidence>
<dbReference type="Proteomes" id="UP001165960">
    <property type="component" value="Unassembled WGS sequence"/>
</dbReference>
<gene>
    <name evidence="1" type="ORF">DSO57_1031102</name>
</gene>
<name>A0ACC2RFE4_9FUNG</name>
<proteinExistence type="predicted"/>
<comment type="caution">
    <text evidence="1">The sequence shown here is derived from an EMBL/GenBank/DDBJ whole genome shotgun (WGS) entry which is preliminary data.</text>
</comment>
<sequence length="152" mass="17517">MWIWVLYSLQYQKPPYSSSLLLAPPEHLPDQDYYHPHHLDLPPWVSYPSAMQKPQTISPTQVVLSTQDFSKLGFLYITVLGLDNQVVPHTEIWCPWVTAANYLIKIAPIVYMAFQAWPVTPSREQLISFVGCDKPHDYHDVYGQHVASHDTI</sequence>
<protein>
    <submittedName>
        <fullName evidence="1">Uncharacterized protein</fullName>
    </submittedName>
</protein>
<accession>A0ACC2RFE4</accession>
<dbReference type="EMBL" id="QTSX02007320">
    <property type="protein sequence ID" value="KAJ9048813.1"/>
    <property type="molecule type" value="Genomic_DNA"/>
</dbReference>
<organism evidence="1 2">
    <name type="scientific">Entomophthora muscae</name>
    <dbReference type="NCBI Taxonomy" id="34485"/>
    <lineage>
        <taxon>Eukaryota</taxon>
        <taxon>Fungi</taxon>
        <taxon>Fungi incertae sedis</taxon>
        <taxon>Zoopagomycota</taxon>
        <taxon>Entomophthoromycotina</taxon>
        <taxon>Entomophthoromycetes</taxon>
        <taxon>Entomophthorales</taxon>
        <taxon>Entomophthoraceae</taxon>
        <taxon>Entomophthora</taxon>
    </lineage>
</organism>
<evidence type="ECO:0000313" key="2">
    <source>
        <dbReference type="Proteomes" id="UP001165960"/>
    </source>
</evidence>
<keyword evidence="2" id="KW-1185">Reference proteome</keyword>
<reference evidence="1" key="1">
    <citation type="submission" date="2022-04" db="EMBL/GenBank/DDBJ databases">
        <title>Genome of the entomopathogenic fungus Entomophthora muscae.</title>
        <authorList>
            <person name="Elya C."/>
            <person name="Lovett B.R."/>
            <person name="Lee E."/>
            <person name="Macias A.M."/>
            <person name="Hajek A.E."/>
            <person name="De Bivort B.L."/>
            <person name="Kasson M.T."/>
            <person name="De Fine Licht H.H."/>
            <person name="Stajich J.E."/>
        </authorList>
    </citation>
    <scope>NUCLEOTIDE SEQUENCE</scope>
    <source>
        <strain evidence="1">Berkeley</strain>
    </source>
</reference>